<protein>
    <submittedName>
        <fullName evidence="1">Uncharacterized protein</fullName>
    </submittedName>
</protein>
<reference evidence="1 2" key="1">
    <citation type="submission" date="2018-06" db="EMBL/GenBank/DDBJ databases">
        <title>Genomic Encyclopedia of Type Strains, Phase IV (KMG-IV): sequencing the most valuable type-strain genomes for metagenomic binning, comparative biology and taxonomic classification.</title>
        <authorList>
            <person name="Goeker M."/>
        </authorList>
    </citation>
    <scope>NUCLEOTIDE SEQUENCE [LARGE SCALE GENOMIC DNA]</scope>
    <source>
        <strain evidence="1 2">DSM 25532</strain>
    </source>
</reference>
<comment type="caution">
    <text evidence="1">The sequence shown here is derived from an EMBL/GenBank/DDBJ whole genome shotgun (WGS) entry which is preliminary data.</text>
</comment>
<gene>
    <name evidence="1" type="ORF">DES53_105248</name>
</gene>
<dbReference type="Proteomes" id="UP000253426">
    <property type="component" value="Unassembled WGS sequence"/>
</dbReference>
<dbReference type="EMBL" id="QNRR01000005">
    <property type="protein sequence ID" value="RBP43849.1"/>
    <property type="molecule type" value="Genomic_DNA"/>
</dbReference>
<organism evidence="1 2">
    <name type="scientific">Roseimicrobium gellanilyticum</name>
    <dbReference type="NCBI Taxonomy" id="748857"/>
    <lineage>
        <taxon>Bacteria</taxon>
        <taxon>Pseudomonadati</taxon>
        <taxon>Verrucomicrobiota</taxon>
        <taxon>Verrucomicrobiia</taxon>
        <taxon>Verrucomicrobiales</taxon>
        <taxon>Verrucomicrobiaceae</taxon>
        <taxon>Roseimicrobium</taxon>
    </lineage>
</organism>
<keyword evidence="2" id="KW-1185">Reference proteome</keyword>
<dbReference type="AlphaFoldDB" id="A0A366HLN4"/>
<evidence type="ECO:0000313" key="2">
    <source>
        <dbReference type="Proteomes" id="UP000253426"/>
    </source>
</evidence>
<evidence type="ECO:0000313" key="1">
    <source>
        <dbReference type="EMBL" id="RBP43849.1"/>
    </source>
</evidence>
<proteinExistence type="predicted"/>
<accession>A0A366HLN4</accession>
<sequence>MAYVICPKHGGSGVYMLCPHVLRDFFAGDSFACYHVTTNEFLVPKIELCADCRTEWMKLQSEDEIDDFLDRIGPVCGRCFREKQVIELT</sequence>
<name>A0A366HLN4_9BACT</name>